<feature type="compositionally biased region" description="Polar residues" evidence="1">
    <location>
        <begin position="139"/>
        <end position="148"/>
    </location>
</feature>
<proteinExistence type="predicted"/>
<sequence length="208" mass="23685">MERKNIEKVTGAQKVLLLDFMETHTDFASDKLIGGTKGNKNRRMLSTQLAVILNNDGPTKVVKKWQRVWTDLKNKSKRKAAKIAHHTQGTGGGPQLTDVFSDIEERILNILSREDLEGIEDHGFPQNSEEPREMEVETPLQNTSRESTTFSRMKLQFLKVQNEGVSSHKMLQKTAVLSGTLNAEIKNIGKKFDQLIKQQRESNEERKK</sequence>
<protein>
    <submittedName>
        <fullName evidence="2">Uncharacterized protein</fullName>
    </submittedName>
</protein>
<feature type="region of interest" description="Disordered" evidence="1">
    <location>
        <begin position="120"/>
        <end position="148"/>
    </location>
</feature>
<comment type="caution">
    <text evidence="2">The sequence shown here is derived from an EMBL/GenBank/DDBJ whole genome shotgun (WGS) entry which is preliminary data.</text>
</comment>
<organism evidence="2 3">
    <name type="scientific">Aquatica leii</name>
    <dbReference type="NCBI Taxonomy" id="1421715"/>
    <lineage>
        <taxon>Eukaryota</taxon>
        <taxon>Metazoa</taxon>
        <taxon>Ecdysozoa</taxon>
        <taxon>Arthropoda</taxon>
        <taxon>Hexapoda</taxon>
        <taxon>Insecta</taxon>
        <taxon>Pterygota</taxon>
        <taxon>Neoptera</taxon>
        <taxon>Endopterygota</taxon>
        <taxon>Coleoptera</taxon>
        <taxon>Polyphaga</taxon>
        <taxon>Elateriformia</taxon>
        <taxon>Elateroidea</taxon>
        <taxon>Lampyridae</taxon>
        <taxon>Luciolinae</taxon>
        <taxon>Aquatica</taxon>
    </lineage>
</organism>
<feature type="compositionally biased region" description="Basic and acidic residues" evidence="1">
    <location>
        <begin position="120"/>
        <end position="135"/>
    </location>
</feature>
<reference evidence="3" key="1">
    <citation type="submission" date="2023-01" db="EMBL/GenBank/DDBJ databases">
        <title>Key to firefly adult light organ development and bioluminescence: homeobox transcription factors regulate luciferase expression and transportation to peroxisome.</title>
        <authorList>
            <person name="Fu X."/>
        </authorList>
    </citation>
    <scope>NUCLEOTIDE SEQUENCE [LARGE SCALE GENOMIC DNA]</scope>
</reference>
<dbReference type="EMBL" id="JARPUR010000003">
    <property type="protein sequence ID" value="KAK4879534.1"/>
    <property type="molecule type" value="Genomic_DNA"/>
</dbReference>
<accession>A0AAN7P939</accession>
<gene>
    <name evidence="2" type="ORF">RN001_007680</name>
</gene>
<evidence type="ECO:0000313" key="2">
    <source>
        <dbReference type="EMBL" id="KAK4879534.1"/>
    </source>
</evidence>
<keyword evidence="3" id="KW-1185">Reference proteome</keyword>
<evidence type="ECO:0000256" key="1">
    <source>
        <dbReference type="SAM" id="MobiDB-lite"/>
    </source>
</evidence>
<dbReference type="Proteomes" id="UP001353858">
    <property type="component" value="Unassembled WGS sequence"/>
</dbReference>
<evidence type="ECO:0000313" key="3">
    <source>
        <dbReference type="Proteomes" id="UP001353858"/>
    </source>
</evidence>
<dbReference type="AlphaFoldDB" id="A0AAN7P939"/>
<name>A0AAN7P939_9COLE</name>